<dbReference type="GO" id="GO:0005912">
    <property type="term" value="C:adherens junction"/>
    <property type="evidence" value="ECO:0007669"/>
    <property type="project" value="TreeGrafter"/>
</dbReference>
<dbReference type="InterPro" id="IPR020894">
    <property type="entry name" value="Cadherin_CS"/>
</dbReference>
<dbReference type="AlphaFoldDB" id="A0AAV4NXW8"/>
<keyword evidence="7" id="KW-0472">Membrane</keyword>
<dbReference type="GO" id="GO:0044331">
    <property type="term" value="P:cell-cell adhesion mediated by cadherin"/>
    <property type="evidence" value="ECO:0007669"/>
    <property type="project" value="TreeGrafter"/>
</dbReference>
<evidence type="ECO:0000256" key="7">
    <source>
        <dbReference type="ARBA" id="ARBA00023136"/>
    </source>
</evidence>
<dbReference type="SMART" id="SM00112">
    <property type="entry name" value="CA"/>
    <property type="match status" value="1"/>
</dbReference>
<dbReference type="InterPro" id="IPR039808">
    <property type="entry name" value="Cadherin"/>
</dbReference>
<dbReference type="PANTHER" id="PTHR24027:SF422">
    <property type="entry name" value="CADHERIN DOMAIN-CONTAINING PROTEIN"/>
    <property type="match status" value="1"/>
</dbReference>
<feature type="signal peptide" evidence="9">
    <location>
        <begin position="1"/>
        <end position="18"/>
    </location>
</feature>
<dbReference type="GO" id="GO:0045296">
    <property type="term" value="F:cadherin binding"/>
    <property type="evidence" value="ECO:0007669"/>
    <property type="project" value="TreeGrafter"/>
</dbReference>
<dbReference type="EMBL" id="BPLR01003878">
    <property type="protein sequence ID" value="GIX89611.1"/>
    <property type="molecule type" value="Genomic_DNA"/>
</dbReference>
<dbReference type="SUPFAM" id="SSF49313">
    <property type="entry name" value="Cadherin-like"/>
    <property type="match status" value="1"/>
</dbReference>
<dbReference type="PROSITE" id="PS00232">
    <property type="entry name" value="CADHERIN_1"/>
    <property type="match status" value="1"/>
</dbReference>
<dbReference type="PRINTS" id="PR00205">
    <property type="entry name" value="CADHERIN"/>
</dbReference>
<evidence type="ECO:0000256" key="6">
    <source>
        <dbReference type="ARBA" id="ARBA00022989"/>
    </source>
</evidence>
<organism evidence="11 12">
    <name type="scientific">Caerostris extrusa</name>
    <name type="common">Bark spider</name>
    <name type="synonym">Caerostris bankana</name>
    <dbReference type="NCBI Taxonomy" id="172846"/>
    <lineage>
        <taxon>Eukaryota</taxon>
        <taxon>Metazoa</taxon>
        <taxon>Ecdysozoa</taxon>
        <taxon>Arthropoda</taxon>
        <taxon>Chelicerata</taxon>
        <taxon>Arachnida</taxon>
        <taxon>Araneae</taxon>
        <taxon>Araneomorphae</taxon>
        <taxon>Entelegynae</taxon>
        <taxon>Araneoidea</taxon>
        <taxon>Araneidae</taxon>
        <taxon>Caerostris</taxon>
    </lineage>
</organism>
<dbReference type="GO" id="GO:0016342">
    <property type="term" value="C:catenin complex"/>
    <property type="evidence" value="ECO:0007669"/>
    <property type="project" value="TreeGrafter"/>
</dbReference>
<comment type="caution">
    <text evidence="11">The sequence shown here is derived from an EMBL/GenBank/DDBJ whole genome shotgun (WGS) entry which is preliminary data.</text>
</comment>
<gene>
    <name evidence="11" type="primary">ft_0</name>
    <name evidence="11" type="ORF">CEXT_201351</name>
</gene>
<proteinExistence type="predicted"/>
<evidence type="ECO:0000313" key="12">
    <source>
        <dbReference type="Proteomes" id="UP001054945"/>
    </source>
</evidence>
<dbReference type="GO" id="GO:0005509">
    <property type="term" value="F:calcium ion binding"/>
    <property type="evidence" value="ECO:0007669"/>
    <property type="project" value="UniProtKB-UniRule"/>
</dbReference>
<dbReference type="Proteomes" id="UP001054945">
    <property type="component" value="Unassembled WGS sequence"/>
</dbReference>
<keyword evidence="3 9" id="KW-0732">Signal</keyword>
<dbReference type="InterPro" id="IPR015919">
    <property type="entry name" value="Cadherin-like_sf"/>
</dbReference>
<keyword evidence="6" id="KW-1133">Transmembrane helix</keyword>
<evidence type="ECO:0000256" key="8">
    <source>
        <dbReference type="PROSITE-ProRule" id="PRU00043"/>
    </source>
</evidence>
<evidence type="ECO:0000256" key="3">
    <source>
        <dbReference type="ARBA" id="ARBA00022729"/>
    </source>
</evidence>
<accession>A0AAV4NXW8</accession>
<dbReference type="GO" id="GO:0008013">
    <property type="term" value="F:beta-catenin binding"/>
    <property type="evidence" value="ECO:0007669"/>
    <property type="project" value="TreeGrafter"/>
</dbReference>
<evidence type="ECO:0000259" key="10">
    <source>
        <dbReference type="PROSITE" id="PS50268"/>
    </source>
</evidence>
<feature type="chain" id="PRO_5043315818" evidence="9">
    <location>
        <begin position="19"/>
        <end position="294"/>
    </location>
</feature>
<dbReference type="Gene3D" id="2.60.40.60">
    <property type="entry name" value="Cadherins"/>
    <property type="match status" value="2"/>
</dbReference>
<dbReference type="GO" id="GO:0007043">
    <property type="term" value="P:cell-cell junction assembly"/>
    <property type="evidence" value="ECO:0007669"/>
    <property type="project" value="TreeGrafter"/>
</dbReference>
<evidence type="ECO:0000256" key="2">
    <source>
        <dbReference type="ARBA" id="ARBA00022692"/>
    </source>
</evidence>
<keyword evidence="2" id="KW-0812">Transmembrane</keyword>
<evidence type="ECO:0000256" key="4">
    <source>
        <dbReference type="ARBA" id="ARBA00022737"/>
    </source>
</evidence>
<evidence type="ECO:0000256" key="5">
    <source>
        <dbReference type="ARBA" id="ARBA00022837"/>
    </source>
</evidence>
<keyword evidence="5 8" id="KW-0106">Calcium</keyword>
<feature type="domain" description="Cadherin" evidence="10">
    <location>
        <begin position="32"/>
        <end position="186"/>
    </location>
</feature>
<feature type="domain" description="Cadherin" evidence="10">
    <location>
        <begin position="187"/>
        <end position="294"/>
    </location>
</feature>
<evidence type="ECO:0000313" key="11">
    <source>
        <dbReference type="EMBL" id="GIX89611.1"/>
    </source>
</evidence>
<dbReference type="GO" id="GO:0016339">
    <property type="term" value="P:calcium-dependent cell-cell adhesion via plasma membrane cell adhesion molecules"/>
    <property type="evidence" value="ECO:0007669"/>
    <property type="project" value="TreeGrafter"/>
</dbReference>
<keyword evidence="4" id="KW-0677">Repeat</keyword>
<dbReference type="PANTHER" id="PTHR24027">
    <property type="entry name" value="CADHERIN-23"/>
    <property type="match status" value="1"/>
</dbReference>
<protein>
    <submittedName>
        <fullName evidence="11">Cadherin-related tumor suppressor</fullName>
    </submittedName>
</protein>
<keyword evidence="12" id="KW-1185">Reference proteome</keyword>
<comment type="subcellular location">
    <subcellularLocation>
        <location evidence="1">Membrane</location>
        <topology evidence="1">Single-pass membrane protein</topology>
    </subcellularLocation>
</comment>
<dbReference type="FunFam" id="2.60.40.60:FF:000104">
    <property type="entry name" value="cadherin-23 isoform X1"/>
    <property type="match status" value="1"/>
</dbReference>
<dbReference type="CDD" id="cd11304">
    <property type="entry name" value="Cadherin_repeat"/>
    <property type="match status" value="1"/>
</dbReference>
<dbReference type="GO" id="GO:0034332">
    <property type="term" value="P:adherens junction organization"/>
    <property type="evidence" value="ECO:0007669"/>
    <property type="project" value="TreeGrafter"/>
</dbReference>
<dbReference type="InterPro" id="IPR002126">
    <property type="entry name" value="Cadherin-like_dom"/>
</dbReference>
<dbReference type="GO" id="GO:0000902">
    <property type="term" value="P:cell morphogenesis"/>
    <property type="evidence" value="ECO:0007669"/>
    <property type="project" value="TreeGrafter"/>
</dbReference>
<dbReference type="GO" id="GO:0016477">
    <property type="term" value="P:cell migration"/>
    <property type="evidence" value="ECO:0007669"/>
    <property type="project" value="TreeGrafter"/>
</dbReference>
<evidence type="ECO:0000256" key="1">
    <source>
        <dbReference type="ARBA" id="ARBA00004167"/>
    </source>
</evidence>
<dbReference type="GO" id="GO:0007156">
    <property type="term" value="P:homophilic cell adhesion via plasma membrane adhesion molecules"/>
    <property type="evidence" value="ECO:0007669"/>
    <property type="project" value="InterPro"/>
</dbReference>
<evidence type="ECO:0000256" key="9">
    <source>
        <dbReference type="SAM" id="SignalP"/>
    </source>
</evidence>
<dbReference type="Pfam" id="PF00028">
    <property type="entry name" value="Cadherin"/>
    <property type="match status" value="1"/>
</dbReference>
<dbReference type="PROSITE" id="PS50268">
    <property type="entry name" value="CADHERIN_2"/>
    <property type="match status" value="2"/>
</dbReference>
<name>A0AAV4NXW8_CAEEX</name>
<sequence>MFIKLIIIFFLLHEFATADDFSQDDRCYLSNGGSSETFTVQEDLPVGSIIGTLPIPGDPSKDGDIELTLTSEHSPVGIQESTKNLILNQPLDKEGVSGLASVLPRCCMQQEKKLMTRDRRQAWILFEPIRMGIMFNDSPASSEKKGNDHGVLQYYYIIKTICSLQKSITIPVRIIVTDANDNAPVFVGSPYSVNISEVTVVGSTVIQGIKAVDKDQYGPFSTVSYHVAEGPYSKYLTFENSLEGHVVLSSALDYETLPNFTVTIKAQDQGEPPQISTTTLTIWVQDADDQNPSF</sequence>
<reference evidence="11 12" key="1">
    <citation type="submission" date="2021-06" db="EMBL/GenBank/DDBJ databases">
        <title>Caerostris extrusa draft genome.</title>
        <authorList>
            <person name="Kono N."/>
            <person name="Arakawa K."/>
        </authorList>
    </citation>
    <scope>NUCLEOTIDE SEQUENCE [LARGE SCALE GENOMIC DNA]</scope>
</reference>